<dbReference type="PROSITE" id="PS51257">
    <property type="entry name" value="PROKAR_LIPOPROTEIN"/>
    <property type="match status" value="1"/>
</dbReference>
<comment type="caution">
    <text evidence="2">The sequence shown here is derived from an EMBL/GenBank/DDBJ whole genome shotgun (WGS) entry which is preliminary data.</text>
</comment>
<reference evidence="2 3" key="1">
    <citation type="submission" date="2018-08" db="EMBL/GenBank/DDBJ databases">
        <title>A genome reference for cultivated species of the human gut microbiota.</title>
        <authorList>
            <person name="Zou Y."/>
            <person name="Xue W."/>
            <person name="Luo G."/>
        </authorList>
    </citation>
    <scope>NUCLEOTIDE SEQUENCE [LARGE SCALE GENOMIC DNA]</scope>
    <source>
        <strain evidence="2 3">AF43-2</strain>
    </source>
</reference>
<gene>
    <name evidence="2" type="ORF">DW064_02850</name>
</gene>
<protein>
    <submittedName>
        <fullName evidence="2">Uncharacterized protein</fullName>
    </submittedName>
</protein>
<dbReference type="Proteomes" id="UP000284562">
    <property type="component" value="Unassembled WGS sequence"/>
</dbReference>
<feature type="signal peptide" evidence="1">
    <location>
        <begin position="1"/>
        <end position="24"/>
    </location>
</feature>
<name>A0A3E5E7Y9_9BACT</name>
<accession>A0A3E5E7Y9</accession>
<evidence type="ECO:0000313" key="2">
    <source>
        <dbReference type="EMBL" id="RHK49847.1"/>
    </source>
</evidence>
<evidence type="ECO:0000313" key="3">
    <source>
        <dbReference type="Proteomes" id="UP000284562"/>
    </source>
</evidence>
<proteinExistence type="predicted"/>
<feature type="chain" id="PRO_5043182873" evidence="1">
    <location>
        <begin position="25"/>
        <end position="146"/>
    </location>
</feature>
<evidence type="ECO:0000256" key="1">
    <source>
        <dbReference type="SAM" id="SignalP"/>
    </source>
</evidence>
<organism evidence="2 3">
    <name type="scientific">Segatella copri</name>
    <dbReference type="NCBI Taxonomy" id="165179"/>
    <lineage>
        <taxon>Bacteria</taxon>
        <taxon>Pseudomonadati</taxon>
        <taxon>Bacteroidota</taxon>
        <taxon>Bacteroidia</taxon>
        <taxon>Bacteroidales</taxon>
        <taxon>Prevotellaceae</taxon>
        <taxon>Segatella</taxon>
    </lineage>
</organism>
<sequence>MKYKKIILGVALALACFSSLNANALTETKVKKTETQAAAPNVYWTDGYGRVSYTTNSIISPVVKIALKEFAGDMKAVTGFDAKEKSGAPIQIYQLDQLTNKEFSAVEKLGAPLHLIITAKDAFYIGTRKGNSSLSEATPAERLTPS</sequence>
<dbReference type="AlphaFoldDB" id="A0A3E5E7Y9"/>
<dbReference type="EMBL" id="QRNN01000006">
    <property type="protein sequence ID" value="RHK49847.1"/>
    <property type="molecule type" value="Genomic_DNA"/>
</dbReference>
<keyword evidence="1" id="KW-0732">Signal</keyword>